<dbReference type="SUPFAM" id="SSF55729">
    <property type="entry name" value="Acyl-CoA N-acyltransferases (Nat)"/>
    <property type="match status" value="1"/>
</dbReference>
<dbReference type="RefSeq" id="WP_067436621.1">
    <property type="nucleotide sequence ID" value="NZ_CP072599.1"/>
</dbReference>
<feature type="domain" description="N-acetyltransferase" evidence="1">
    <location>
        <begin position="1"/>
        <end position="151"/>
    </location>
</feature>
<gene>
    <name evidence="2" type="ORF">EM595_p0418</name>
</gene>
<organism evidence="2 3">
    <name type="scientific">Duffyella gerundensis</name>
    <dbReference type="NCBI Taxonomy" id="1619313"/>
    <lineage>
        <taxon>Bacteria</taxon>
        <taxon>Pseudomonadati</taxon>
        <taxon>Pseudomonadota</taxon>
        <taxon>Gammaproteobacteria</taxon>
        <taxon>Enterobacterales</taxon>
        <taxon>Erwiniaceae</taxon>
        <taxon>Duffyella</taxon>
    </lineage>
</organism>
<dbReference type="GeneID" id="84615282"/>
<protein>
    <recommendedName>
        <fullName evidence="1">N-acetyltransferase domain-containing protein</fullName>
    </recommendedName>
</protein>
<dbReference type="AlphaFoldDB" id="A0A0U5LBM3"/>
<dbReference type="GO" id="GO:0016747">
    <property type="term" value="F:acyltransferase activity, transferring groups other than amino-acyl groups"/>
    <property type="evidence" value="ECO:0007669"/>
    <property type="project" value="InterPro"/>
</dbReference>
<accession>A0A0U5LBM3</accession>
<dbReference type="KEGG" id="ege:EM595_p0418"/>
<dbReference type="PROSITE" id="PS51186">
    <property type="entry name" value="GNAT"/>
    <property type="match status" value="1"/>
</dbReference>
<sequence>MILRPMTADEFPAYREIFIKEYADDIASSRGCSEDDALTRATSSIDLTLEQGVNTPQNRLLCIASPAEDTLGYLWLVVSGQTVWISDFYIYPQWRDQGLGAEALELLGNVLMVEGITEIGLRVATQNGAAKHLYEKAGFAVTGFNMSKSLI</sequence>
<evidence type="ECO:0000259" key="1">
    <source>
        <dbReference type="PROSITE" id="PS51186"/>
    </source>
</evidence>
<dbReference type="InterPro" id="IPR000182">
    <property type="entry name" value="GNAT_dom"/>
</dbReference>
<dbReference type="Pfam" id="PF00583">
    <property type="entry name" value="Acetyltransf_1"/>
    <property type="match status" value="1"/>
</dbReference>
<name>A0A0U5LBM3_9GAMM</name>
<reference evidence="3" key="1">
    <citation type="submission" date="2015-11" db="EMBL/GenBank/DDBJ databases">
        <authorList>
            <person name="Blom J."/>
        </authorList>
    </citation>
    <scope>NUCLEOTIDE SEQUENCE [LARGE SCALE GENOMIC DNA]</scope>
    <source>
        <plasmid evidence="3">pEM01</plasmid>
    </source>
</reference>
<keyword evidence="3" id="KW-1185">Reference proteome</keyword>
<evidence type="ECO:0000313" key="2">
    <source>
        <dbReference type="EMBL" id="CUU26115.1"/>
    </source>
</evidence>
<dbReference type="InterPro" id="IPR016181">
    <property type="entry name" value="Acyl_CoA_acyltransferase"/>
</dbReference>
<evidence type="ECO:0000313" key="3">
    <source>
        <dbReference type="Proteomes" id="UP000059419"/>
    </source>
</evidence>
<dbReference type="OrthoDB" id="1858440at2"/>
<dbReference type="Proteomes" id="UP000059419">
    <property type="component" value="Plasmid pEM01"/>
</dbReference>
<dbReference type="EMBL" id="LN907828">
    <property type="protein sequence ID" value="CUU26115.1"/>
    <property type="molecule type" value="Genomic_DNA"/>
</dbReference>
<dbReference type="PATRIC" id="fig|1619313.3.peg.4039"/>
<proteinExistence type="predicted"/>
<geneLocation type="plasmid" evidence="3">
    <name>pEM01</name>
</geneLocation>
<dbReference type="Gene3D" id="3.40.630.30">
    <property type="match status" value="1"/>
</dbReference>